<dbReference type="InterPro" id="IPR011650">
    <property type="entry name" value="Peptidase_M20_dimer"/>
</dbReference>
<proteinExistence type="predicted"/>
<dbReference type="InterPro" id="IPR002933">
    <property type="entry name" value="Peptidase_M20"/>
</dbReference>
<accession>A0ABS5UND9</accession>
<dbReference type="Pfam" id="PF01546">
    <property type="entry name" value="Peptidase_M20"/>
    <property type="match status" value="1"/>
</dbReference>
<dbReference type="SUPFAM" id="SSF55031">
    <property type="entry name" value="Bacterial exopeptidase dimerisation domain"/>
    <property type="match status" value="1"/>
</dbReference>
<evidence type="ECO:0000259" key="1">
    <source>
        <dbReference type="Pfam" id="PF07687"/>
    </source>
</evidence>
<gene>
    <name evidence="2" type="ORF">JS528_03455</name>
</gene>
<name>A0ABS5UND9_9BIFI</name>
<dbReference type="SUPFAM" id="SSF53187">
    <property type="entry name" value="Zn-dependent exopeptidases"/>
    <property type="match status" value="1"/>
</dbReference>
<evidence type="ECO:0000313" key="2">
    <source>
        <dbReference type="EMBL" id="MBT1172432.1"/>
    </source>
</evidence>
<dbReference type="InterPro" id="IPR036264">
    <property type="entry name" value="Bact_exopeptidase_dim_dom"/>
</dbReference>
<feature type="domain" description="Peptidase M20 dimerisation" evidence="1">
    <location>
        <begin position="204"/>
        <end position="300"/>
    </location>
</feature>
<evidence type="ECO:0000313" key="3">
    <source>
        <dbReference type="Proteomes" id="UP000773064"/>
    </source>
</evidence>
<reference evidence="2 3" key="1">
    <citation type="journal article" date="2021" name="Environ. Microbiol.">
        <title>Genetic insights into the dark matter of the mammalian gut microbiota through targeted genome reconstruction.</title>
        <authorList>
            <person name="Lugli G.A."/>
            <person name="Alessandri G."/>
            <person name="Milani C."/>
            <person name="Viappiani A."/>
            <person name="Fontana F."/>
            <person name="Tarracchini C."/>
            <person name="Mancabelli L."/>
            <person name="Argentini C."/>
            <person name="Ruiz L."/>
            <person name="Margolles A."/>
            <person name="van Sinderen D."/>
            <person name="Turroni F."/>
            <person name="Ventura M."/>
        </authorList>
    </citation>
    <scope>NUCLEOTIDE SEQUENCE [LARGE SCALE GENOMIC DNA]</scope>
    <source>
        <strain evidence="2 3">MA2</strain>
    </source>
</reference>
<dbReference type="PANTHER" id="PTHR11014:SF63">
    <property type="entry name" value="METALLOPEPTIDASE, PUTATIVE (AFU_ORTHOLOGUE AFUA_6G09600)-RELATED"/>
    <property type="match status" value="1"/>
</dbReference>
<dbReference type="InterPro" id="IPR017439">
    <property type="entry name" value="Amidohydrolase"/>
</dbReference>
<comment type="caution">
    <text evidence="2">The sequence shown here is derived from an EMBL/GenBank/DDBJ whole genome shotgun (WGS) entry which is preliminary data.</text>
</comment>
<protein>
    <submittedName>
        <fullName evidence="2">Amidohydrolase</fullName>
    </submittedName>
</protein>
<keyword evidence="3" id="KW-1185">Reference proteome</keyword>
<dbReference type="PIRSF" id="PIRSF005962">
    <property type="entry name" value="Pept_M20D_amidohydro"/>
    <property type="match status" value="1"/>
</dbReference>
<dbReference type="Proteomes" id="UP000773064">
    <property type="component" value="Unassembled WGS sequence"/>
</dbReference>
<dbReference type="Gene3D" id="3.40.630.10">
    <property type="entry name" value="Zn peptidases"/>
    <property type="match status" value="1"/>
</dbReference>
<dbReference type="NCBIfam" id="TIGR01891">
    <property type="entry name" value="amidohydrolases"/>
    <property type="match status" value="1"/>
</dbReference>
<organism evidence="2 3">
    <name type="scientific">Bifidobacterium santillanense</name>
    <dbReference type="NCBI Taxonomy" id="2809028"/>
    <lineage>
        <taxon>Bacteria</taxon>
        <taxon>Bacillati</taxon>
        <taxon>Actinomycetota</taxon>
        <taxon>Actinomycetes</taxon>
        <taxon>Bifidobacteriales</taxon>
        <taxon>Bifidobacteriaceae</taxon>
        <taxon>Bifidobacterium</taxon>
    </lineage>
</organism>
<sequence>MKGNAVSTPTTETPDLHTLDALLQEHYRWFHRHPEPSYEEFETTARIRGILEDHGIEILDSGLATGLVAIVRGASNDASAPVVAIRGDIDGLPIVENTGLDYASENPGLMHGCGHDFNLSVALGAAVLLKRRADAGDLAGDVKIIFQPAEEGRATAERPTGAVQVLNTGVLDDVRAFFGTHDGPGEVGSIRIREGGVSGAVDKFQVTIHGKGSHAAEPDGGVDPIVVLTNVVQALQSVVGRSLDPAHPRVLSVTHIEAGSSWNVIPQDAFFEGTVRVTEPEDRVIAKDRAVAIIENVAAAYGASADIEWFFGSPSVVNDPHWADFGRRVALDNGLDVAVDRPQLSGEDFSYYLDRAPGLFVHIGAGDTGAAHGPTFRPDPAGIIAGARFLDALAADALDALAATDQIA</sequence>
<dbReference type="Pfam" id="PF07687">
    <property type="entry name" value="M20_dimer"/>
    <property type="match status" value="1"/>
</dbReference>
<dbReference type="EMBL" id="JAFEJS010000002">
    <property type="protein sequence ID" value="MBT1172432.1"/>
    <property type="molecule type" value="Genomic_DNA"/>
</dbReference>
<dbReference type="PANTHER" id="PTHR11014">
    <property type="entry name" value="PEPTIDASE M20 FAMILY MEMBER"/>
    <property type="match status" value="1"/>
</dbReference>
<dbReference type="Gene3D" id="3.30.70.360">
    <property type="match status" value="1"/>
</dbReference>